<dbReference type="EMBL" id="JSUQ01000019">
    <property type="protein sequence ID" value="KHQ51261.1"/>
    <property type="molecule type" value="Genomic_DNA"/>
</dbReference>
<protein>
    <submittedName>
        <fullName evidence="1">Ribonuclease III</fullName>
    </submittedName>
</protein>
<evidence type="ECO:0000313" key="2">
    <source>
        <dbReference type="Proteomes" id="UP000030960"/>
    </source>
</evidence>
<dbReference type="OrthoDB" id="564699at2"/>
<name>A0A0B3S3J3_9RHOB</name>
<dbReference type="RefSeq" id="WP_043145023.1">
    <property type="nucleotide sequence ID" value="NZ_JSUQ01000019.1"/>
</dbReference>
<dbReference type="Proteomes" id="UP000030960">
    <property type="component" value="Unassembled WGS sequence"/>
</dbReference>
<comment type="caution">
    <text evidence="1">The sequence shown here is derived from an EMBL/GenBank/DDBJ whole genome shotgun (WGS) entry which is preliminary data.</text>
</comment>
<organism evidence="1 2">
    <name type="scientific">Mameliella alba</name>
    <dbReference type="NCBI Taxonomy" id="561184"/>
    <lineage>
        <taxon>Bacteria</taxon>
        <taxon>Pseudomonadati</taxon>
        <taxon>Pseudomonadota</taxon>
        <taxon>Alphaproteobacteria</taxon>
        <taxon>Rhodobacterales</taxon>
        <taxon>Roseobacteraceae</taxon>
        <taxon>Mameliella</taxon>
    </lineage>
</organism>
<evidence type="ECO:0000313" key="1">
    <source>
        <dbReference type="EMBL" id="KHQ51261.1"/>
    </source>
</evidence>
<dbReference type="PATRIC" id="fig|1515334.3.peg.4325"/>
<dbReference type="AlphaFoldDB" id="A0A0B3S3J3"/>
<sequence length="387" mass="39605">MAWYKTGTVSVTNGSATVTGSGTAWVANARVGQAFALEGAGEQYEITAVVSDTELTISPAYLGSTQSGQAYAIIPVVGFYRQAYDALAAAVAQWSSYAGTVLSGLFGDGTAAAPGIGFEDETNTGFFRKAAGQLGIATGGVQRALLSSAALQVDVPLTGTAVTQSATDATAGRLLKVGDFGIGEDAGPVVADLDAHDLSGFYFAYGGQHASAPAGTNPFPDLGGAFGLMAGTGTIGAATEYLWQVAILYSPSAPVMKFRSKATTWTDWEEVYSNGNLIGTASQSGGTPTGSIFEKGSNANGNYIRYADGTQICDVRLSSDSAGAVTWTFPASFAAAPQVGATPNQDQARFATTTAGAVGSVNFSVWNTAQIRLDAISTSLIAIGRWY</sequence>
<reference evidence="1 2" key="1">
    <citation type="submission" date="2014-10" db="EMBL/GenBank/DDBJ databases">
        <title>Genome sequence of Ponticoccus sp. strain UMTAT08 isolated from clonal culture of toxic dinoflagellate Alexandrium tamiyavanichii.</title>
        <authorList>
            <person name="Gan H.Y."/>
            <person name="Muhd D.-D."/>
            <person name="Mohd Noor M.E."/>
            <person name="Yeong Y.S."/>
            <person name="Usup G."/>
        </authorList>
    </citation>
    <scope>NUCLEOTIDE SEQUENCE [LARGE SCALE GENOMIC DNA]</scope>
    <source>
        <strain evidence="1 2">UMTAT08</strain>
    </source>
</reference>
<proteinExistence type="predicted"/>
<accession>A0A0B3S3J3</accession>
<dbReference type="CDD" id="cd19958">
    <property type="entry name" value="pyocin_knob"/>
    <property type="match status" value="1"/>
</dbReference>
<dbReference type="STRING" id="561184.SAMN05216376_12066"/>
<gene>
    <name evidence="1" type="ORF">OA50_04294</name>
</gene>
<keyword evidence="2" id="KW-1185">Reference proteome</keyword>